<dbReference type="GO" id="GO:0015833">
    <property type="term" value="P:peptide transport"/>
    <property type="evidence" value="ECO:0007669"/>
    <property type="project" value="TreeGrafter"/>
</dbReference>
<dbReference type="InterPro" id="IPR000914">
    <property type="entry name" value="SBP_5_dom"/>
</dbReference>
<reference evidence="7 9" key="3">
    <citation type="journal article" date="2020" name="Int. J. Syst. Evol. Microbiol.">
        <title>Novel acetic acid bacteria from cider fermentations: Acetobacter conturbans sp. nov. and Acetobacter fallax sp. nov.</title>
        <authorList>
            <person name="Sombolestani A.S."/>
            <person name="Cleenwerck I."/>
            <person name="Cnockaert M."/>
            <person name="Borremans W."/>
            <person name="Wieme A.D."/>
            <person name="De Vuyst L."/>
            <person name="Vandamme P."/>
        </authorList>
    </citation>
    <scope>NUCLEOTIDE SEQUENCE [LARGE SCALE GENOMIC DNA]</scope>
    <source>
        <strain evidence="7 9">LMG 23848</strain>
    </source>
</reference>
<dbReference type="CDD" id="cd08506">
    <property type="entry name" value="PBP2_clavulanate_OppA2"/>
    <property type="match status" value="1"/>
</dbReference>
<reference evidence="8" key="2">
    <citation type="submission" date="2014-09" db="EMBL/GenBank/DDBJ databases">
        <authorList>
            <person name="Illeghems K.G."/>
        </authorList>
    </citation>
    <scope>NUCLEOTIDE SEQUENCE [LARGE SCALE GENOMIC DNA]</scope>
    <source>
        <strain evidence="8">LMG 23848T</strain>
    </source>
</reference>
<reference evidence="6" key="1">
    <citation type="submission" date="2014-09" db="EMBL/GenBank/DDBJ databases">
        <authorList>
            <person name="Magalhaes I.L.F."/>
            <person name="Oliveira U."/>
            <person name="Santos F.R."/>
            <person name="Vidigal T.H.D.A."/>
            <person name="Brescovit A.D."/>
            <person name="Santos A.J."/>
        </authorList>
    </citation>
    <scope>NUCLEOTIDE SEQUENCE</scope>
    <source>
        <strain evidence="6">LMG 23848T</strain>
    </source>
</reference>
<keyword evidence="9" id="KW-1185">Reference proteome</keyword>
<dbReference type="Gene3D" id="3.40.190.10">
    <property type="entry name" value="Periplasmic binding protein-like II"/>
    <property type="match status" value="1"/>
</dbReference>
<evidence type="ECO:0000313" key="7">
    <source>
        <dbReference type="EMBL" id="NHO40271.1"/>
    </source>
</evidence>
<protein>
    <submittedName>
        <fullName evidence="7">ABC transporter substrate-binding protein</fullName>
    </submittedName>
</protein>
<dbReference type="SUPFAM" id="SSF53850">
    <property type="entry name" value="Periplasmic binding protein-like II"/>
    <property type="match status" value="1"/>
</dbReference>
<dbReference type="GO" id="GO:0043190">
    <property type="term" value="C:ATP-binding cassette (ABC) transporter complex"/>
    <property type="evidence" value="ECO:0007669"/>
    <property type="project" value="InterPro"/>
</dbReference>
<evidence type="ECO:0000313" key="6">
    <source>
        <dbReference type="EMBL" id="CEF56176.1"/>
    </source>
</evidence>
<evidence type="ECO:0000256" key="3">
    <source>
        <dbReference type="ARBA" id="ARBA00022729"/>
    </source>
</evidence>
<dbReference type="AlphaFoldDB" id="A0A0U5BJW2"/>
<evidence type="ECO:0000313" key="8">
    <source>
        <dbReference type="Proteomes" id="UP000068250"/>
    </source>
</evidence>
<proteinExistence type="inferred from homology"/>
<dbReference type="GO" id="GO:1904680">
    <property type="term" value="F:peptide transmembrane transporter activity"/>
    <property type="evidence" value="ECO:0007669"/>
    <property type="project" value="TreeGrafter"/>
</dbReference>
<dbReference type="PANTHER" id="PTHR30290">
    <property type="entry name" value="PERIPLASMIC BINDING COMPONENT OF ABC TRANSPORTER"/>
    <property type="match status" value="1"/>
</dbReference>
<dbReference type="PANTHER" id="PTHR30290:SF38">
    <property type="entry name" value="D,D-DIPEPTIDE-BINDING PERIPLASMIC PROTEIN DDPA-RELATED"/>
    <property type="match status" value="1"/>
</dbReference>
<feature type="domain" description="Solute-binding protein family 5" evidence="5">
    <location>
        <begin position="84"/>
        <end position="472"/>
    </location>
</feature>
<evidence type="ECO:0000256" key="2">
    <source>
        <dbReference type="ARBA" id="ARBA00005695"/>
    </source>
</evidence>
<dbReference type="PIRSF" id="PIRSF002741">
    <property type="entry name" value="MppA"/>
    <property type="match status" value="1"/>
</dbReference>
<dbReference type="EMBL" id="WOTE01000008">
    <property type="protein sequence ID" value="NHO40271.1"/>
    <property type="molecule type" value="Genomic_DNA"/>
</dbReference>
<dbReference type="Proteomes" id="UP000068250">
    <property type="component" value="Chromosome I"/>
</dbReference>
<dbReference type="GO" id="GO:0030288">
    <property type="term" value="C:outer membrane-bounded periplasmic space"/>
    <property type="evidence" value="ECO:0007669"/>
    <property type="project" value="UniProtKB-ARBA"/>
</dbReference>
<dbReference type="PATRIC" id="fig|431306.5.peg.1869"/>
<organism evidence="6 8">
    <name type="scientific">Acetobacter ghanensis</name>
    <dbReference type="NCBI Taxonomy" id="431306"/>
    <lineage>
        <taxon>Bacteria</taxon>
        <taxon>Pseudomonadati</taxon>
        <taxon>Pseudomonadota</taxon>
        <taxon>Alphaproteobacteria</taxon>
        <taxon>Acetobacterales</taxon>
        <taxon>Acetobacteraceae</taxon>
        <taxon>Acetobacter</taxon>
    </lineage>
</organism>
<sequence length="561" mass="61900">MINRLSCLLLSLATLHFMVSPKAWATDDVSGAHVGGTLRVLAQSDAGTLDPQISYVALTKMFETPVYDTLLTYPKFSGSQAQPVIPNLVEAVPVPEDDGRTYRLTLRKGLRFSNGKPVGVEDVAASFRRLFKVGSPTAGPYYGALVGAQACLENPGTCTLAGGIETDPETRQIVFHLTAPDPEFLDRLAWLHSVILPADTPAHDMGNTPIAGTGPYRIAEYDPTSVLRLERNPYFHEWSHDAQPAAYPDEVRVSFGLDAESAVTAVENGQADWMYENAPLDRLGEIGSRYAEQVHMYTPLLSYFAMLNVHEAPFTSLKVRQALNYAVNRHAMIIYRGGPAVASPLCQILPSGTPGYEPFCFYTLGASPFRPMKEWLKPDMEEARKLVQESGMLGQKVTIIVPSEQHGSATAEDIRNTLQMLGFKATVRSISPAIAFTYIQNTQNHFQIALAGWNADYPSASSFLRTLFSCQTFHPNSDNSPNYSGFCDPKIDQLMDKAAMLALTDRAASNHTWAEVDREIMKQAPFVPLSQTQRVVLFSKRVKNIITTLNDEVIFSQIQVK</sequence>
<dbReference type="OrthoDB" id="5894719at2"/>
<evidence type="ECO:0000313" key="9">
    <source>
        <dbReference type="Proteomes" id="UP000657200"/>
    </source>
</evidence>
<evidence type="ECO:0000256" key="4">
    <source>
        <dbReference type="SAM" id="SignalP"/>
    </source>
</evidence>
<evidence type="ECO:0000259" key="5">
    <source>
        <dbReference type="Pfam" id="PF00496"/>
    </source>
</evidence>
<dbReference type="Pfam" id="PF00496">
    <property type="entry name" value="SBP_bac_5"/>
    <property type="match status" value="1"/>
</dbReference>
<accession>A0A0U5BJW2</accession>
<dbReference type="Gene3D" id="3.10.105.10">
    <property type="entry name" value="Dipeptide-binding Protein, Domain 3"/>
    <property type="match status" value="1"/>
</dbReference>
<comment type="subcellular location">
    <subcellularLocation>
        <location evidence="1">Periplasm</location>
    </subcellularLocation>
</comment>
<comment type="similarity">
    <text evidence="2">Belongs to the bacterial solute-binding protein 5 family.</text>
</comment>
<gene>
    <name evidence="6" type="ORF">AGA_1825</name>
    <name evidence="7" type="ORF">GOB80_11380</name>
</gene>
<dbReference type="Proteomes" id="UP000657200">
    <property type="component" value="Unassembled WGS sequence"/>
</dbReference>
<feature type="signal peptide" evidence="4">
    <location>
        <begin position="1"/>
        <end position="25"/>
    </location>
</feature>
<dbReference type="EMBL" id="LN609302">
    <property type="protein sequence ID" value="CEF56176.1"/>
    <property type="molecule type" value="Genomic_DNA"/>
</dbReference>
<keyword evidence="3 4" id="KW-0732">Signal</keyword>
<evidence type="ECO:0000256" key="1">
    <source>
        <dbReference type="ARBA" id="ARBA00004418"/>
    </source>
</evidence>
<dbReference type="InterPro" id="IPR039424">
    <property type="entry name" value="SBP_5"/>
</dbReference>
<feature type="chain" id="PRO_5006855294" evidence="4">
    <location>
        <begin position="26"/>
        <end position="561"/>
    </location>
</feature>
<dbReference type="InterPro" id="IPR030678">
    <property type="entry name" value="Peptide/Ni-bd"/>
</dbReference>
<dbReference type="STRING" id="431306.AGA_1825"/>
<name>A0A0U5BJW2_9PROT</name>